<accession>A0ABV8FHH6</accession>
<dbReference type="Proteomes" id="UP001595847">
    <property type="component" value="Unassembled WGS sequence"/>
</dbReference>
<protein>
    <submittedName>
        <fullName evidence="1">Uncharacterized protein</fullName>
    </submittedName>
</protein>
<sequence>MRFLLMLLTRWRVPQSHGRHCRCCAFARWWNCPRCARTFLEPRPDYRCPGERKPPVLTPAPRHAKDVGVTFGDGLDDLRAELSPLLRELVATGGAR</sequence>
<organism evidence="1 2">
    <name type="scientific">Nocardiopsis sediminis</name>
    <dbReference type="NCBI Taxonomy" id="1778267"/>
    <lineage>
        <taxon>Bacteria</taxon>
        <taxon>Bacillati</taxon>
        <taxon>Actinomycetota</taxon>
        <taxon>Actinomycetes</taxon>
        <taxon>Streptosporangiales</taxon>
        <taxon>Nocardiopsidaceae</taxon>
        <taxon>Nocardiopsis</taxon>
    </lineage>
</organism>
<dbReference type="RefSeq" id="WP_378529673.1">
    <property type="nucleotide sequence ID" value="NZ_JBHSBH010000003.1"/>
</dbReference>
<name>A0ABV8FHH6_9ACTN</name>
<reference evidence="2" key="1">
    <citation type="journal article" date="2019" name="Int. J. Syst. Evol. Microbiol.">
        <title>The Global Catalogue of Microorganisms (GCM) 10K type strain sequencing project: providing services to taxonomists for standard genome sequencing and annotation.</title>
        <authorList>
            <consortium name="The Broad Institute Genomics Platform"/>
            <consortium name="The Broad Institute Genome Sequencing Center for Infectious Disease"/>
            <person name="Wu L."/>
            <person name="Ma J."/>
        </authorList>
    </citation>
    <scope>NUCLEOTIDE SEQUENCE [LARGE SCALE GENOMIC DNA]</scope>
    <source>
        <strain evidence="2">TBRC 1826</strain>
    </source>
</reference>
<evidence type="ECO:0000313" key="1">
    <source>
        <dbReference type="EMBL" id="MFC3994823.1"/>
    </source>
</evidence>
<dbReference type="EMBL" id="JBHSBH010000003">
    <property type="protein sequence ID" value="MFC3994823.1"/>
    <property type="molecule type" value="Genomic_DNA"/>
</dbReference>
<keyword evidence="2" id="KW-1185">Reference proteome</keyword>
<evidence type="ECO:0000313" key="2">
    <source>
        <dbReference type="Proteomes" id="UP001595847"/>
    </source>
</evidence>
<gene>
    <name evidence="1" type="ORF">ACFOVU_02790</name>
</gene>
<comment type="caution">
    <text evidence="1">The sequence shown here is derived from an EMBL/GenBank/DDBJ whole genome shotgun (WGS) entry which is preliminary data.</text>
</comment>
<proteinExistence type="predicted"/>